<name>A0A2H3JSB8_WOLCO</name>
<evidence type="ECO:0000313" key="2">
    <source>
        <dbReference type="Proteomes" id="UP000218811"/>
    </source>
</evidence>
<protein>
    <submittedName>
        <fullName evidence="1">Uncharacterized protein</fullName>
    </submittedName>
</protein>
<gene>
    <name evidence="1" type="ORF">WOLCODRAFT_155071</name>
</gene>
<proteinExistence type="predicted"/>
<dbReference type="Proteomes" id="UP000218811">
    <property type="component" value="Unassembled WGS sequence"/>
</dbReference>
<dbReference type="AlphaFoldDB" id="A0A2H3JSB8"/>
<evidence type="ECO:0000313" key="1">
    <source>
        <dbReference type="EMBL" id="PCH45050.1"/>
    </source>
</evidence>
<sequence>MRVCAHLDNVWLIALQLRHCPVVVAYGLRTTYGLKSSRLIEFCLHAASNYLKTISST</sequence>
<organism evidence="1 2">
    <name type="scientific">Wolfiporia cocos (strain MD-104)</name>
    <name type="common">Brown rot fungus</name>
    <dbReference type="NCBI Taxonomy" id="742152"/>
    <lineage>
        <taxon>Eukaryota</taxon>
        <taxon>Fungi</taxon>
        <taxon>Dikarya</taxon>
        <taxon>Basidiomycota</taxon>
        <taxon>Agaricomycotina</taxon>
        <taxon>Agaricomycetes</taxon>
        <taxon>Polyporales</taxon>
        <taxon>Phaeolaceae</taxon>
        <taxon>Wolfiporia</taxon>
    </lineage>
</organism>
<dbReference type="EMBL" id="KB468168">
    <property type="protein sequence ID" value="PCH45050.1"/>
    <property type="molecule type" value="Genomic_DNA"/>
</dbReference>
<reference evidence="1 2" key="1">
    <citation type="journal article" date="2012" name="Science">
        <title>The Paleozoic origin of enzymatic lignin decomposition reconstructed from 31 fungal genomes.</title>
        <authorList>
            <person name="Floudas D."/>
            <person name="Binder M."/>
            <person name="Riley R."/>
            <person name="Barry K."/>
            <person name="Blanchette R.A."/>
            <person name="Henrissat B."/>
            <person name="Martinez A.T."/>
            <person name="Otillar R."/>
            <person name="Spatafora J.W."/>
            <person name="Yadav J.S."/>
            <person name="Aerts A."/>
            <person name="Benoit I."/>
            <person name="Boyd A."/>
            <person name="Carlson A."/>
            <person name="Copeland A."/>
            <person name="Coutinho P.M."/>
            <person name="de Vries R.P."/>
            <person name="Ferreira P."/>
            <person name="Findley K."/>
            <person name="Foster B."/>
            <person name="Gaskell J."/>
            <person name="Glotzer D."/>
            <person name="Gorecki P."/>
            <person name="Heitman J."/>
            <person name="Hesse C."/>
            <person name="Hori C."/>
            <person name="Igarashi K."/>
            <person name="Jurgens J.A."/>
            <person name="Kallen N."/>
            <person name="Kersten P."/>
            <person name="Kohler A."/>
            <person name="Kuees U."/>
            <person name="Kumar T.K.A."/>
            <person name="Kuo A."/>
            <person name="LaButti K."/>
            <person name="Larrondo L.F."/>
            <person name="Lindquist E."/>
            <person name="Ling A."/>
            <person name="Lombard V."/>
            <person name="Lucas S."/>
            <person name="Lundell T."/>
            <person name="Martin R."/>
            <person name="McLaughlin D.J."/>
            <person name="Morgenstern I."/>
            <person name="Morin E."/>
            <person name="Murat C."/>
            <person name="Nagy L.G."/>
            <person name="Nolan M."/>
            <person name="Ohm R.A."/>
            <person name="Patyshakuliyeva A."/>
            <person name="Rokas A."/>
            <person name="Ruiz-Duenas F.J."/>
            <person name="Sabat G."/>
            <person name="Salamov A."/>
            <person name="Samejima M."/>
            <person name="Schmutz J."/>
            <person name="Slot J.C."/>
            <person name="St John F."/>
            <person name="Stenlid J."/>
            <person name="Sun H."/>
            <person name="Sun S."/>
            <person name="Syed K."/>
            <person name="Tsang A."/>
            <person name="Wiebenga A."/>
            <person name="Young D."/>
            <person name="Pisabarro A."/>
            <person name="Eastwood D.C."/>
            <person name="Martin F."/>
            <person name="Cullen D."/>
            <person name="Grigoriev I.V."/>
            <person name="Hibbett D.S."/>
        </authorList>
    </citation>
    <scope>NUCLEOTIDE SEQUENCE [LARGE SCALE GENOMIC DNA]</scope>
    <source>
        <strain evidence="1 2">MD-104</strain>
    </source>
</reference>
<keyword evidence="2" id="KW-1185">Reference proteome</keyword>
<accession>A0A2H3JSB8</accession>